<feature type="region of interest" description="Disordered" evidence="1">
    <location>
        <begin position="77"/>
        <end position="97"/>
    </location>
</feature>
<feature type="region of interest" description="Disordered" evidence="1">
    <location>
        <begin position="205"/>
        <end position="238"/>
    </location>
</feature>
<dbReference type="AlphaFoldDB" id="A0AAD3DHN4"/>
<keyword evidence="4" id="KW-1185">Reference proteome</keyword>
<protein>
    <submittedName>
        <fullName evidence="3">Uncharacterized protein</fullName>
    </submittedName>
</protein>
<name>A0AAD3DHN4_9CHLO</name>
<accession>A0AAD3DHN4</accession>
<evidence type="ECO:0000313" key="4">
    <source>
        <dbReference type="Proteomes" id="UP001054857"/>
    </source>
</evidence>
<feature type="non-terminal residue" evidence="3">
    <location>
        <position position="584"/>
    </location>
</feature>
<feature type="compositionally biased region" description="Pro residues" evidence="1">
    <location>
        <begin position="209"/>
        <end position="222"/>
    </location>
</feature>
<evidence type="ECO:0000313" key="3">
    <source>
        <dbReference type="EMBL" id="GFR40853.1"/>
    </source>
</evidence>
<feature type="region of interest" description="Disordered" evidence="1">
    <location>
        <begin position="413"/>
        <end position="584"/>
    </location>
</feature>
<feature type="region of interest" description="Disordered" evidence="1">
    <location>
        <begin position="258"/>
        <end position="299"/>
    </location>
</feature>
<feature type="compositionally biased region" description="Low complexity" evidence="1">
    <location>
        <begin position="557"/>
        <end position="584"/>
    </location>
</feature>
<dbReference type="Proteomes" id="UP001054857">
    <property type="component" value="Unassembled WGS sequence"/>
</dbReference>
<reference evidence="3 4" key="1">
    <citation type="journal article" date="2021" name="Sci. Rep.">
        <title>Genome sequencing of the multicellular alga Astrephomene provides insights into convergent evolution of germ-soma differentiation.</title>
        <authorList>
            <person name="Yamashita S."/>
            <person name="Yamamoto K."/>
            <person name="Matsuzaki R."/>
            <person name="Suzuki S."/>
            <person name="Yamaguchi H."/>
            <person name="Hirooka S."/>
            <person name="Minakuchi Y."/>
            <person name="Miyagishima S."/>
            <person name="Kawachi M."/>
            <person name="Toyoda A."/>
            <person name="Nozaki H."/>
        </authorList>
    </citation>
    <scope>NUCLEOTIDE SEQUENCE [LARGE SCALE GENOMIC DNA]</scope>
    <source>
        <strain evidence="3 4">NIES-4017</strain>
    </source>
</reference>
<feature type="compositionally biased region" description="Basic and acidic residues" evidence="1">
    <location>
        <begin position="86"/>
        <end position="96"/>
    </location>
</feature>
<proteinExistence type="predicted"/>
<evidence type="ECO:0000256" key="2">
    <source>
        <dbReference type="SAM" id="SignalP"/>
    </source>
</evidence>
<feature type="compositionally biased region" description="Gly residues" evidence="1">
    <location>
        <begin position="359"/>
        <end position="382"/>
    </location>
</feature>
<feature type="chain" id="PRO_5042123245" evidence="2">
    <location>
        <begin position="24"/>
        <end position="584"/>
    </location>
</feature>
<dbReference type="EMBL" id="BMAR01000001">
    <property type="protein sequence ID" value="GFR40853.1"/>
    <property type="molecule type" value="Genomic_DNA"/>
</dbReference>
<comment type="caution">
    <text evidence="3">The sequence shown here is derived from an EMBL/GenBank/DDBJ whole genome shotgun (WGS) entry which is preliminary data.</text>
</comment>
<gene>
    <name evidence="3" type="ORF">Agub_g1503</name>
</gene>
<organism evidence="3 4">
    <name type="scientific">Astrephomene gubernaculifera</name>
    <dbReference type="NCBI Taxonomy" id="47775"/>
    <lineage>
        <taxon>Eukaryota</taxon>
        <taxon>Viridiplantae</taxon>
        <taxon>Chlorophyta</taxon>
        <taxon>core chlorophytes</taxon>
        <taxon>Chlorophyceae</taxon>
        <taxon>CS clade</taxon>
        <taxon>Chlamydomonadales</taxon>
        <taxon>Astrephomenaceae</taxon>
        <taxon>Astrephomene</taxon>
    </lineage>
</organism>
<feature type="signal peptide" evidence="2">
    <location>
        <begin position="1"/>
        <end position="23"/>
    </location>
</feature>
<feature type="compositionally biased region" description="Basic and acidic residues" evidence="1">
    <location>
        <begin position="534"/>
        <end position="554"/>
    </location>
</feature>
<feature type="compositionally biased region" description="Low complexity" evidence="1">
    <location>
        <begin position="348"/>
        <end position="358"/>
    </location>
</feature>
<feature type="compositionally biased region" description="Polar residues" evidence="1">
    <location>
        <begin position="466"/>
        <end position="484"/>
    </location>
</feature>
<sequence length="584" mass="58720">MDLLTVFSFLGFVLVLILGLAYKHPHRCENMRQDTVPADLDGEALPMQQACGVGDVYLPCPPDMDVDDFYLPMAPFTVSPSQQQPHRSEASSDSLEHSIPFPDAAAVTYVFSNSDVGHADVTNSDRSPAQASQSSCPRKDRCSFETAYTLPGPKLDRNLDVTLSPSKITMTTPAAAARCRAPMSAATTPCRRLAAGSRLCAAPHFFSPQAPPPSPLPSPPPRGQLRLRPHSLPPSARAGRKLFGEDQQEGATVADLVASAGSPRPSRANSACSKSVEAAEREEPVFSSGGAADSEGDAARSGELCGLLPCDSILVPTSVGPSSPSPSSWGSYRSTGIGASLDVGGGADMVDVGADDTGSNGGSSCGTSGGGQDSSEGGSYGNGSGGGGNCGTCSGDGSWGGNNDGGHCVSAHETTSSGGLEGEHCGPGYLDSIQDTVTSPDGAITDTGTDACKGAAGSDAGGGTSCPGTTGDQGSSNVTDSSSVVAALTTPLPARSKGVGDTPAATAENGDAMPRCDGGSSHAGCSSPISGNVGDRDDRSQLHDGRDLQKDSRGPHGSNKARSKSTSSSGMSGIPSASKGSSSS</sequence>
<keyword evidence="2" id="KW-0732">Signal</keyword>
<evidence type="ECO:0000256" key="1">
    <source>
        <dbReference type="SAM" id="MobiDB-lite"/>
    </source>
</evidence>
<feature type="region of interest" description="Disordered" evidence="1">
    <location>
        <begin position="348"/>
        <end position="382"/>
    </location>
</feature>